<dbReference type="EMBL" id="CP052766">
    <property type="protein sequence ID" value="QJR82885.1"/>
    <property type="molecule type" value="Genomic_DNA"/>
</dbReference>
<dbReference type="OrthoDB" id="5563826at2"/>
<organism evidence="1 2">
    <name type="scientific">Alteromonas pelagimontana</name>
    <dbReference type="NCBI Taxonomy" id="1858656"/>
    <lineage>
        <taxon>Bacteria</taxon>
        <taxon>Pseudomonadati</taxon>
        <taxon>Pseudomonadota</taxon>
        <taxon>Gammaproteobacteria</taxon>
        <taxon>Alteromonadales</taxon>
        <taxon>Alteromonadaceae</taxon>
        <taxon>Alteromonas/Salinimonas group</taxon>
        <taxon>Alteromonas</taxon>
    </lineage>
</organism>
<dbReference type="PANTHER" id="PTHR20974">
    <property type="entry name" value="UPF0585 PROTEIN CG18661"/>
    <property type="match status" value="1"/>
</dbReference>
<dbReference type="KEGG" id="apel:CA267_014495"/>
<reference evidence="2" key="1">
    <citation type="submission" date="2014-12" db="EMBL/GenBank/DDBJ databases">
        <title>Complete genome sequence of a multi-drug resistant Klebsiella pneumoniae.</title>
        <authorList>
            <person name="Hua X."/>
            <person name="Chen Q."/>
            <person name="Li X."/>
            <person name="Feng Y."/>
            <person name="Ruan Z."/>
            <person name="Yu Y."/>
        </authorList>
    </citation>
    <scope>NUCLEOTIDE SEQUENCE [LARGE SCALE GENOMIC DNA]</scope>
    <source>
        <strain evidence="2">5.12</strain>
    </source>
</reference>
<evidence type="ECO:0000313" key="1">
    <source>
        <dbReference type="EMBL" id="QJR82885.1"/>
    </source>
</evidence>
<protein>
    <submittedName>
        <fullName evidence="1">DUF938 domain-containing protein</fullName>
    </submittedName>
</protein>
<accession>A0A6N3IVM8</accession>
<dbReference type="PANTHER" id="PTHR20974:SF0">
    <property type="entry name" value="UPF0585 PROTEIN CG18661"/>
    <property type="match status" value="1"/>
</dbReference>
<proteinExistence type="predicted"/>
<gene>
    <name evidence="1" type="ORF">CA267_014495</name>
</gene>
<dbReference type="InterPro" id="IPR029063">
    <property type="entry name" value="SAM-dependent_MTases_sf"/>
</dbReference>
<reference evidence="1 2" key="2">
    <citation type="submission" date="2020-04" db="EMBL/GenBank/DDBJ databases">
        <title>Complete genome sequence of Alteromonas pelagimontana 5.12T.</title>
        <authorList>
            <person name="Sinha R.K."/>
            <person name="Krishnan K.P."/>
            <person name="Kurian J.P."/>
        </authorList>
    </citation>
    <scope>NUCLEOTIDE SEQUENCE [LARGE SCALE GENOMIC DNA]</scope>
    <source>
        <strain evidence="1 2">5.12</strain>
    </source>
</reference>
<keyword evidence="2" id="KW-1185">Reference proteome</keyword>
<dbReference type="AlphaFoldDB" id="A0A6N3IVM8"/>
<dbReference type="Gene3D" id="3.40.50.150">
    <property type="entry name" value="Vaccinia Virus protein VP39"/>
    <property type="match status" value="1"/>
</dbReference>
<dbReference type="CDD" id="cd02440">
    <property type="entry name" value="AdoMet_MTases"/>
    <property type="match status" value="1"/>
</dbReference>
<name>A0A6N3IVM8_9ALTE</name>
<dbReference type="Proteomes" id="UP000219285">
    <property type="component" value="Chromosome"/>
</dbReference>
<evidence type="ECO:0000313" key="2">
    <source>
        <dbReference type="Proteomes" id="UP000219285"/>
    </source>
</evidence>
<dbReference type="Pfam" id="PF06080">
    <property type="entry name" value="DUF938"/>
    <property type="match status" value="1"/>
</dbReference>
<dbReference type="SUPFAM" id="SSF53335">
    <property type="entry name" value="S-adenosyl-L-methionine-dependent methyltransferases"/>
    <property type="match status" value="1"/>
</dbReference>
<sequence>MLMNKPFSQACENNKGPILELLKAAFADSTRVLEIGSGTGQHAVYFAPRLPHLVWQTSDQVQYHEGICQWINEEPAANLRMPVTLKIGEQPLSAFEFDAVYSANTAHIMQPEEAKSMMQQISACLPAGGVFCQYGPFLHNGKFSSQSNEEFHHHLLSQGFGGYRDISELERWAPALQLKTMAPMPANNLLLIWQKAP</sequence>
<dbReference type="InterPro" id="IPR010342">
    <property type="entry name" value="DUF938"/>
</dbReference>